<name>A0A7X5YAN9_9BACT</name>
<dbReference type="GeneID" id="86893172"/>
<keyword evidence="4" id="KW-1185">Reference proteome</keyword>
<gene>
    <name evidence="2" type="ORF">F1644_17715</name>
    <name evidence="1" type="ORF">GGR15_000518</name>
</gene>
<evidence type="ECO:0000313" key="1">
    <source>
        <dbReference type="EMBL" id="NJC16913.1"/>
    </source>
</evidence>
<dbReference type="EMBL" id="JAATLI010000002">
    <property type="protein sequence ID" value="NJC16913.1"/>
    <property type="molecule type" value="Genomic_DNA"/>
</dbReference>
<protein>
    <submittedName>
        <fullName evidence="1">Zinc-dependent metalloproteinase lipoprotein</fullName>
    </submittedName>
</protein>
<dbReference type="GO" id="GO:0008237">
    <property type="term" value="F:metallopeptidase activity"/>
    <property type="evidence" value="ECO:0007669"/>
    <property type="project" value="InterPro"/>
</dbReference>
<proteinExistence type="predicted"/>
<evidence type="ECO:0000313" key="4">
    <source>
        <dbReference type="Proteomes" id="UP001302374"/>
    </source>
</evidence>
<organism evidence="1 3">
    <name type="scientific">Butyricimonas paravirosa</name>
    <dbReference type="NCBI Taxonomy" id="1472417"/>
    <lineage>
        <taxon>Bacteria</taxon>
        <taxon>Pseudomonadati</taxon>
        <taxon>Bacteroidota</taxon>
        <taxon>Bacteroidia</taxon>
        <taxon>Bacteroidales</taxon>
        <taxon>Odoribacteraceae</taxon>
        <taxon>Butyricimonas</taxon>
    </lineage>
</organism>
<keyword evidence="1" id="KW-0449">Lipoprotein</keyword>
<accession>A0A7X5YAN9</accession>
<dbReference type="InterPro" id="IPR024079">
    <property type="entry name" value="MetalloPept_cat_dom_sf"/>
</dbReference>
<reference evidence="1 3" key="2">
    <citation type="submission" date="2020-03" db="EMBL/GenBank/DDBJ databases">
        <title>Genomic Encyclopedia of Type Strains, Phase IV (KMG-IV): sequencing the most valuable type-strain genomes for metagenomic binning, comparative biology and taxonomic classification.</title>
        <authorList>
            <person name="Goeker M."/>
        </authorList>
    </citation>
    <scope>NUCLEOTIDE SEQUENCE [LARGE SCALE GENOMIC DNA]</scope>
    <source>
        <strain evidence="1 3">DSM 105722</strain>
    </source>
</reference>
<dbReference type="Proteomes" id="UP000576368">
    <property type="component" value="Unassembled WGS sequence"/>
</dbReference>
<evidence type="ECO:0000313" key="2">
    <source>
        <dbReference type="EMBL" id="WOF13989.1"/>
    </source>
</evidence>
<evidence type="ECO:0000313" key="3">
    <source>
        <dbReference type="Proteomes" id="UP000576368"/>
    </source>
</evidence>
<dbReference type="Proteomes" id="UP001302374">
    <property type="component" value="Chromosome"/>
</dbReference>
<dbReference type="RefSeq" id="WP_118304395.1">
    <property type="nucleotide sequence ID" value="NZ_BMPA01000002.1"/>
</dbReference>
<dbReference type="EMBL" id="CP043839">
    <property type="protein sequence ID" value="WOF13989.1"/>
    <property type="molecule type" value="Genomic_DNA"/>
</dbReference>
<dbReference type="Gene3D" id="3.40.390.10">
    <property type="entry name" value="Collagenase (Catalytic Domain)"/>
    <property type="match status" value="1"/>
</dbReference>
<dbReference type="AlphaFoldDB" id="A0A7X5YAN9"/>
<sequence length="461" mass="52500">MMRYIIIFFITMLFFSSCEKEKSVIFDLNILPDEISRIELRADHKMLVPNGVSQMGFHTFVYGKRTVMSYGRDEETKEFYGKEIEEEFLIPKDQLPADYIKVYDQNGNVLEGSYYTTTTDAPGTVKQFYAKGGNLESERLSITIRELPDENYEEVVIPVVFHLLVPPATAAPSYDVSVELLERQLQRVSDAFNRKITTDPNAGNAKVVFKLATYDQTGLKMQEPGKNVENITAADFTAMGTSSTKTTQYLAYILANSKRIIWDPNKYMNIWIAKFTMSTSNTGTTTSYRMLAPTVMHSDYELTSIPGITMKHKDAFNLSDVTNCLEVGFMLNLNALLSPTTVQGKNEFSLATPIAEYLGVLQTRCDKYSYLNADGDSDYCPDTYSFDYGYYPTVFKGNNLDGQPENDPTRPMEYFTSFNVLDMYSYKNSLSIDQVKRVRMVLKQCPSRWAYKSNWAFTGEN</sequence>
<reference evidence="2 4" key="1">
    <citation type="submission" date="2019-09" db="EMBL/GenBank/DDBJ databases">
        <title>Butyricimonas paravirosa DSM 105722 (=214-4 = JCM 18677 = CCUG 65563).</title>
        <authorList>
            <person name="Le Roy T."/>
            <person name="Cani P.D."/>
        </authorList>
    </citation>
    <scope>NUCLEOTIDE SEQUENCE [LARGE SCALE GENOMIC DNA]</scope>
    <source>
        <strain evidence="2 4">DSM 105722</strain>
    </source>
</reference>
<dbReference type="PROSITE" id="PS51257">
    <property type="entry name" value="PROKAR_LIPOPROTEIN"/>
    <property type="match status" value="1"/>
</dbReference>